<evidence type="ECO:0000256" key="2">
    <source>
        <dbReference type="ARBA" id="ARBA00023015"/>
    </source>
</evidence>
<gene>
    <name evidence="5" type="ORF">AAAU51_08760</name>
</gene>
<comment type="similarity">
    <text evidence="1">Belongs to the BlaI transcriptional regulatory family.</text>
</comment>
<evidence type="ECO:0000256" key="4">
    <source>
        <dbReference type="ARBA" id="ARBA00023163"/>
    </source>
</evidence>
<keyword evidence="3" id="KW-0238">DNA-binding</keyword>
<evidence type="ECO:0000256" key="3">
    <source>
        <dbReference type="ARBA" id="ARBA00023125"/>
    </source>
</evidence>
<dbReference type="RefSeq" id="WP_022375112.1">
    <property type="nucleotide sequence ID" value="NZ_JAOQJG010000004.1"/>
</dbReference>
<evidence type="ECO:0000313" key="5">
    <source>
        <dbReference type="EMBL" id="MEQ2711262.1"/>
    </source>
</evidence>
<keyword evidence="2" id="KW-0805">Transcription regulation</keyword>
<keyword evidence="6" id="KW-1185">Reference proteome</keyword>
<dbReference type="Proteomes" id="UP001482154">
    <property type="component" value="Unassembled WGS sequence"/>
</dbReference>
<name>A0ABV1IVL7_9FIRM</name>
<dbReference type="EMBL" id="JBBNIN010000011">
    <property type="protein sequence ID" value="MEQ2711262.1"/>
    <property type="molecule type" value="Genomic_DNA"/>
</dbReference>
<keyword evidence="4" id="KW-0804">Transcription</keyword>
<dbReference type="Pfam" id="PF03965">
    <property type="entry name" value="Penicillinase_R"/>
    <property type="match status" value="1"/>
</dbReference>
<dbReference type="Gene3D" id="1.10.4040.10">
    <property type="entry name" value="Penicillinase repressor domain"/>
    <property type="match status" value="1"/>
</dbReference>
<evidence type="ECO:0000313" key="6">
    <source>
        <dbReference type="Proteomes" id="UP001482154"/>
    </source>
</evidence>
<dbReference type="PIRSF" id="PIRSF019455">
    <property type="entry name" value="CopR_AtkY"/>
    <property type="match status" value="1"/>
</dbReference>
<accession>A0ABV1IVL7</accession>
<sequence length="123" mass="14730">MKLKELSEVEILIMKSIWKLGDDITAYDIIEYLKDHYDRDYARSTVKTYIAKLKDKGFLNTEVRGNYSYITAIISEEEYREEQMRKMKDFWHDGSVKEMFQTLTKTITPEEKEELQDLIDDLD</sequence>
<evidence type="ECO:0000256" key="1">
    <source>
        <dbReference type="ARBA" id="ARBA00011046"/>
    </source>
</evidence>
<dbReference type="InterPro" id="IPR036388">
    <property type="entry name" value="WH-like_DNA-bd_sf"/>
</dbReference>
<dbReference type="InterPro" id="IPR036390">
    <property type="entry name" value="WH_DNA-bd_sf"/>
</dbReference>
<dbReference type="SUPFAM" id="SSF46785">
    <property type="entry name" value="Winged helix' DNA-binding domain"/>
    <property type="match status" value="1"/>
</dbReference>
<proteinExistence type="inferred from homology"/>
<dbReference type="Gene3D" id="1.10.10.10">
    <property type="entry name" value="Winged helix-like DNA-binding domain superfamily/Winged helix DNA-binding domain"/>
    <property type="match status" value="1"/>
</dbReference>
<protein>
    <submittedName>
        <fullName evidence="5">BlaI/MecI/CopY family transcriptional regulator</fullName>
    </submittedName>
</protein>
<organism evidence="5 6">
    <name type="scientific">Anaerostipes amylophilus</name>
    <dbReference type="NCBI Taxonomy" id="2981779"/>
    <lineage>
        <taxon>Bacteria</taxon>
        <taxon>Bacillati</taxon>
        <taxon>Bacillota</taxon>
        <taxon>Clostridia</taxon>
        <taxon>Lachnospirales</taxon>
        <taxon>Lachnospiraceae</taxon>
        <taxon>Anaerostipes</taxon>
    </lineage>
</organism>
<comment type="caution">
    <text evidence="5">The sequence shown here is derived from an EMBL/GenBank/DDBJ whole genome shotgun (WGS) entry which is preliminary data.</text>
</comment>
<reference evidence="5 6" key="1">
    <citation type="submission" date="2024-04" db="EMBL/GenBank/DDBJ databases">
        <title>Human intestinal bacterial collection.</title>
        <authorList>
            <person name="Pauvert C."/>
            <person name="Hitch T.C.A."/>
            <person name="Clavel T."/>
        </authorList>
    </citation>
    <scope>NUCLEOTIDE SEQUENCE [LARGE SCALE GENOMIC DNA]</scope>
    <source>
        <strain evidence="5 6">CLA-AA-H249</strain>
    </source>
</reference>
<dbReference type="InterPro" id="IPR005650">
    <property type="entry name" value="BlaI_family"/>
</dbReference>